<sequence>IAVAQEIEKGETLTQEVLLTAPPALAYLQGMAEKLGAGKKQIGDLLRGLDESDKKAMEQARTDFCWQVEEAVRLARESSELRRDLLECRSGADDSETRKLRARINRNSKAQSNLFAQNRLSAKHLQGMANCLRRLEKSCQQERAALAEAELPAWRKRCLEKYGLDHEGLKAVLEQVGHGEEVSRAAKNRLVQANLRLVVSVAKKYAGRGLQLLDLIQEGNIGLMKAVEKFEYRRGYKFSTYATWWIRQAVTRAIADQGRTIRIPVHMIDTINRMLKGAKEYQRQHGREPTPEEMAEHLGVDLAKVKSVLKIAKEPLSLDTPVGSGEDSFLSDFIEDADSTAPDEATIYDNLRVNLSRVLKTLTPREEKVLRMRFGLDTSLDLTLEEVGESFAVTRERIRQIEAKALKKLQHSSRRNQLSPFYDD</sequence>
<dbReference type="CDD" id="cd06171">
    <property type="entry name" value="Sigma70_r4"/>
    <property type="match status" value="1"/>
</dbReference>
<dbReference type="Gene3D" id="1.10.10.10">
    <property type="entry name" value="Winged helix-like DNA-binding domain superfamily/Winged helix DNA-binding domain"/>
    <property type="match status" value="2"/>
</dbReference>
<comment type="similarity">
    <text evidence="6">Belongs to the sigma-70 factor family.</text>
</comment>
<evidence type="ECO:0000256" key="2">
    <source>
        <dbReference type="ARBA" id="ARBA00023015"/>
    </source>
</evidence>
<evidence type="ECO:0000256" key="6">
    <source>
        <dbReference type="RuleBase" id="RU362124"/>
    </source>
</evidence>
<dbReference type="InterPro" id="IPR007627">
    <property type="entry name" value="RNA_pol_sigma70_r2"/>
</dbReference>
<dbReference type="InterPro" id="IPR013324">
    <property type="entry name" value="RNA_pol_sigma_r3/r4-like"/>
</dbReference>
<proteinExistence type="inferred from homology"/>
<dbReference type="GO" id="GO:0003677">
    <property type="term" value="F:DNA binding"/>
    <property type="evidence" value="ECO:0007669"/>
    <property type="project" value="UniProtKB-KW"/>
</dbReference>
<feature type="domain" description="RNA polymerase sigma-70" evidence="7">
    <location>
        <begin position="214"/>
        <end position="227"/>
    </location>
</feature>
<dbReference type="InterPro" id="IPR007624">
    <property type="entry name" value="RNA_pol_sigma70_r3"/>
</dbReference>
<dbReference type="PROSITE" id="PS00716">
    <property type="entry name" value="SIGMA70_2"/>
    <property type="match status" value="1"/>
</dbReference>
<protein>
    <recommendedName>
        <fullName evidence="6">RNA polymerase sigma factor</fullName>
    </recommendedName>
</protein>
<dbReference type="Gene3D" id="1.10.601.10">
    <property type="entry name" value="RNA Polymerase Primary Sigma Factor"/>
    <property type="match status" value="2"/>
</dbReference>
<dbReference type="PANTHER" id="PTHR30603">
    <property type="entry name" value="RNA POLYMERASE SIGMA FACTOR RPO"/>
    <property type="match status" value="1"/>
</dbReference>
<dbReference type="InterPro" id="IPR050239">
    <property type="entry name" value="Sigma-70_RNA_pol_init_factors"/>
</dbReference>
<dbReference type="AlphaFoldDB" id="A0A7C2TL49"/>
<keyword evidence="2 6" id="KW-0805">Transcription regulation</keyword>
<feature type="non-terminal residue" evidence="9">
    <location>
        <position position="1"/>
    </location>
</feature>
<gene>
    <name evidence="9" type="primary">rpoD</name>
    <name evidence="9" type="ORF">ENN98_05650</name>
</gene>
<organism evidence="9">
    <name type="scientific">Desulfurivibrio alkaliphilus</name>
    <dbReference type="NCBI Taxonomy" id="427923"/>
    <lineage>
        <taxon>Bacteria</taxon>
        <taxon>Pseudomonadati</taxon>
        <taxon>Thermodesulfobacteriota</taxon>
        <taxon>Desulfobulbia</taxon>
        <taxon>Desulfobulbales</taxon>
        <taxon>Desulfobulbaceae</taxon>
        <taxon>Desulfurivibrio</taxon>
    </lineage>
</organism>
<evidence type="ECO:0000259" key="7">
    <source>
        <dbReference type="PROSITE" id="PS00715"/>
    </source>
</evidence>
<dbReference type="SUPFAM" id="SSF88659">
    <property type="entry name" value="Sigma3 and sigma4 domains of RNA polymerase sigma factors"/>
    <property type="match status" value="2"/>
</dbReference>
<comment type="function">
    <text evidence="6">Sigma factors are initiation factors that promote the attachment of RNA polymerase to specific initiation sites and are then released.</text>
</comment>
<dbReference type="EMBL" id="DSDS01000132">
    <property type="protein sequence ID" value="HET98161.1"/>
    <property type="molecule type" value="Genomic_DNA"/>
</dbReference>
<keyword evidence="4 6" id="KW-0238">DNA-binding</keyword>
<name>A0A7C2TL49_9BACT</name>
<dbReference type="Pfam" id="PF04545">
    <property type="entry name" value="Sigma70_r4"/>
    <property type="match status" value="1"/>
</dbReference>
<keyword evidence="5 6" id="KW-0804">Transcription</keyword>
<dbReference type="InterPro" id="IPR036388">
    <property type="entry name" value="WH-like_DNA-bd_sf"/>
</dbReference>
<evidence type="ECO:0000256" key="4">
    <source>
        <dbReference type="ARBA" id="ARBA00023125"/>
    </source>
</evidence>
<dbReference type="PRINTS" id="PR00046">
    <property type="entry name" value="SIGMA70FCT"/>
</dbReference>
<dbReference type="SUPFAM" id="SSF88946">
    <property type="entry name" value="Sigma2 domain of RNA polymerase sigma factors"/>
    <property type="match status" value="1"/>
</dbReference>
<feature type="domain" description="RNA polymerase sigma-70" evidence="8">
    <location>
        <begin position="383"/>
        <end position="409"/>
    </location>
</feature>
<dbReference type="PANTHER" id="PTHR30603:SF60">
    <property type="entry name" value="RNA POLYMERASE SIGMA FACTOR RPOD"/>
    <property type="match status" value="1"/>
</dbReference>
<dbReference type="Pfam" id="PF04542">
    <property type="entry name" value="Sigma70_r2"/>
    <property type="match status" value="1"/>
</dbReference>
<evidence type="ECO:0000256" key="1">
    <source>
        <dbReference type="ARBA" id="ARBA00022490"/>
    </source>
</evidence>
<reference evidence="9" key="1">
    <citation type="journal article" date="2020" name="mSystems">
        <title>Genome- and Community-Level Interaction Insights into Carbon Utilization and Element Cycling Functions of Hydrothermarchaeota in Hydrothermal Sediment.</title>
        <authorList>
            <person name="Zhou Z."/>
            <person name="Liu Y."/>
            <person name="Xu W."/>
            <person name="Pan J."/>
            <person name="Luo Z.H."/>
            <person name="Li M."/>
        </authorList>
    </citation>
    <scope>NUCLEOTIDE SEQUENCE [LARGE SCALE GENOMIC DNA]</scope>
    <source>
        <strain evidence="9">SpSt-1224</strain>
    </source>
</reference>
<dbReference type="InterPro" id="IPR014284">
    <property type="entry name" value="RNA_pol_sigma-70_dom"/>
</dbReference>
<dbReference type="FunFam" id="1.10.601.10:FF:000001">
    <property type="entry name" value="RNA polymerase sigma factor SigA"/>
    <property type="match status" value="1"/>
</dbReference>
<dbReference type="GO" id="GO:0006352">
    <property type="term" value="P:DNA-templated transcription initiation"/>
    <property type="evidence" value="ECO:0007669"/>
    <property type="project" value="InterPro"/>
</dbReference>
<keyword evidence="1" id="KW-0963">Cytoplasm</keyword>
<dbReference type="InterPro" id="IPR012760">
    <property type="entry name" value="RNA_pol_sigma_RpoD_C"/>
</dbReference>
<dbReference type="InterPro" id="IPR000943">
    <property type="entry name" value="RNA_pol_sigma70"/>
</dbReference>
<evidence type="ECO:0000259" key="8">
    <source>
        <dbReference type="PROSITE" id="PS00716"/>
    </source>
</evidence>
<evidence type="ECO:0000256" key="3">
    <source>
        <dbReference type="ARBA" id="ARBA00023082"/>
    </source>
</evidence>
<dbReference type="NCBIfam" id="TIGR02937">
    <property type="entry name" value="sigma70-ECF"/>
    <property type="match status" value="1"/>
</dbReference>
<dbReference type="Proteomes" id="UP000885986">
    <property type="component" value="Unassembled WGS sequence"/>
</dbReference>
<dbReference type="InterPro" id="IPR013325">
    <property type="entry name" value="RNA_pol_sigma_r2"/>
</dbReference>
<dbReference type="GO" id="GO:0016987">
    <property type="term" value="F:sigma factor activity"/>
    <property type="evidence" value="ECO:0007669"/>
    <property type="project" value="UniProtKB-KW"/>
</dbReference>
<dbReference type="NCBIfam" id="TIGR02393">
    <property type="entry name" value="RpoD_Cterm"/>
    <property type="match status" value="1"/>
</dbReference>
<dbReference type="InterPro" id="IPR007630">
    <property type="entry name" value="RNA_pol_sigma70_r4"/>
</dbReference>
<keyword evidence="3 6" id="KW-0731">Sigma factor</keyword>
<evidence type="ECO:0000313" key="9">
    <source>
        <dbReference type="EMBL" id="HET98161.1"/>
    </source>
</evidence>
<dbReference type="PROSITE" id="PS00715">
    <property type="entry name" value="SIGMA70_1"/>
    <property type="match status" value="1"/>
</dbReference>
<comment type="caution">
    <text evidence="9">The sequence shown here is derived from an EMBL/GenBank/DDBJ whole genome shotgun (WGS) entry which is preliminary data.</text>
</comment>
<accession>A0A7C2TL49</accession>
<evidence type="ECO:0000256" key="5">
    <source>
        <dbReference type="ARBA" id="ARBA00023163"/>
    </source>
</evidence>
<dbReference type="Pfam" id="PF04539">
    <property type="entry name" value="Sigma70_r3"/>
    <property type="match status" value="1"/>
</dbReference>